<dbReference type="STRING" id="407036.SAMN05216243_2406"/>
<evidence type="ECO:0000313" key="3">
    <source>
        <dbReference type="Proteomes" id="UP000198694"/>
    </source>
</evidence>
<dbReference type="GO" id="GO:0008270">
    <property type="term" value="F:zinc ion binding"/>
    <property type="evidence" value="ECO:0007669"/>
    <property type="project" value="InterPro"/>
</dbReference>
<keyword evidence="3" id="KW-1185">Reference proteome</keyword>
<dbReference type="Proteomes" id="UP000198694">
    <property type="component" value="Unassembled WGS sequence"/>
</dbReference>
<dbReference type="RefSeq" id="WP_093214432.1">
    <property type="nucleotide sequence ID" value="NZ_FNFL01000003.1"/>
</dbReference>
<accession>A0A1G9A6X3</accession>
<sequence length="286" mass="33377">MRKVKRPNDLPLDVLLTCISNYQDSYLVKRLKSIGPEVEAVSEIFEDKVKNQRLHTLEPHDNVMSIVTTQEMKNVYNDKFVKKGQPGRDIYDRLLNAPTLNKCPFCGYRVVSTLDHHLPKAKYPTLAVTPTNLIPSCFDCNKTKTAVRPLTPQEETLHPYFDNVEDDLWLKANVIEQFPIVFKYYVDKPDNWDELTFQRVKNHFKVFELGKLFSILAAGELPMRELTLNRIYYKAGSDILRLQLKDYAESVEQVHLNSWQAAMFRALEESEWFIQEYFSHQGKQNA</sequence>
<reference evidence="2 3" key="1">
    <citation type="submission" date="2016-10" db="EMBL/GenBank/DDBJ databases">
        <authorList>
            <person name="de Groot N.N."/>
        </authorList>
    </citation>
    <scope>NUCLEOTIDE SEQUENCE [LARGE SCALE GENOMIC DNA]</scope>
    <source>
        <strain evidence="2 3">CGMCC 1.6502</strain>
    </source>
</reference>
<dbReference type="AlphaFoldDB" id="A0A1G9A6X3"/>
<evidence type="ECO:0000313" key="2">
    <source>
        <dbReference type="EMBL" id="SDK22190.1"/>
    </source>
</evidence>
<dbReference type="EMBL" id="FNFL01000003">
    <property type="protein sequence ID" value="SDK22190.1"/>
    <property type="molecule type" value="Genomic_DNA"/>
</dbReference>
<dbReference type="InterPro" id="IPR003615">
    <property type="entry name" value="HNH_nuc"/>
</dbReference>
<gene>
    <name evidence="2" type="ORF">SAMN05216243_2406</name>
</gene>
<dbReference type="GO" id="GO:0004519">
    <property type="term" value="F:endonuclease activity"/>
    <property type="evidence" value="ECO:0007669"/>
    <property type="project" value="InterPro"/>
</dbReference>
<evidence type="ECO:0000259" key="1">
    <source>
        <dbReference type="Pfam" id="PF01844"/>
    </source>
</evidence>
<dbReference type="CDD" id="cd00085">
    <property type="entry name" value="HNHc"/>
    <property type="match status" value="1"/>
</dbReference>
<protein>
    <recommendedName>
        <fullName evidence="1">HNH domain-containing protein</fullName>
    </recommendedName>
</protein>
<proteinExistence type="predicted"/>
<name>A0A1G9A6X3_9BACI</name>
<dbReference type="GO" id="GO:0003676">
    <property type="term" value="F:nucleic acid binding"/>
    <property type="evidence" value="ECO:0007669"/>
    <property type="project" value="InterPro"/>
</dbReference>
<dbReference type="Pfam" id="PF01844">
    <property type="entry name" value="HNH"/>
    <property type="match status" value="1"/>
</dbReference>
<dbReference type="InterPro" id="IPR002711">
    <property type="entry name" value="HNH"/>
</dbReference>
<dbReference type="Gene3D" id="1.10.30.50">
    <property type="match status" value="1"/>
</dbReference>
<dbReference type="OrthoDB" id="9816185at2"/>
<organism evidence="2 3">
    <name type="scientific">Sediminibacillus albus</name>
    <dbReference type="NCBI Taxonomy" id="407036"/>
    <lineage>
        <taxon>Bacteria</taxon>
        <taxon>Bacillati</taxon>
        <taxon>Bacillota</taxon>
        <taxon>Bacilli</taxon>
        <taxon>Bacillales</taxon>
        <taxon>Bacillaceae</taxon>
        <taxon>Sediminibacillus</taxon>
    </lineage>
</organism>
<feature type="domain" description="HNH" evidence="1">
    <location>
        <begin position="103"/>
        <end position="145"/>
    </location>
</feature>